<dbReference type="KEGG" id="dde:Dde_3229"/>
<evidence type="ECO:0000313" key="1">
    <source>
        <dbReference type="EMBL" id="ABB40023.1"/>
    </source>
</evidence>
<protein>
    <submittedName>
        <fullName evidence="1">YbhB YbcL family protein</fullName>
    </submittedName>
</protein>
<dbReference type="NCBIfam" id="TIGR00481">
    <property type="entry name" value="YbhB/YbcL family Raf kinase inhibitor-like protein"/>
    <property type="match status" value="1"/>
</dbReference>
<organism evidence="1 2">
    <name type="scientific">Oleidesulfovibrio alaskensis (strain ATCC BAA-1058 / DSM 17464 / G20)</name>
    <name type="common">Desulfovibrio alaskensis</name>
    <dbReference type="NCBI Taxonomy" id="207559"/>
    <lineage>
        <taxon>Bacteria</taxon>
        <taxon>Pseudomonadati</taxon>
        <taxon>Thermodesulfobacteriota</taxon>
        <taxon>Desulfovibrionia</taxon>
        <taxon>Desulfovibrionales</taxon>
        <taxon>Desulfovibrionaceae</taxon>
        <taxon>Oleidesulfovibrio</taxon>
    </lineage>
</organism>
<dbReference type="Gene3D" id="3.90.280.10">
    <property type="entry name" value="PEBP-like"/>
    <property type="match status" value="1"/>
</dbReference>
<dbReference type="Proteomes" id="UP000002710">
    <property type="component" value="Chromosome"/>
</dbReference>
<dbReference type="PANTHER" id="PTHR30289">
    <property type="entry name" value="UNCHARACTERIZED PROTEIN YBCL-RELATED"/>
    <property type="match status" value="1"/>
</dbReference>
<dbReference type="AlphaFoldDB" id="Q30WC3"/>
<dbReference type="InterPro" id="IPR008914">
    <property type="entry name" value="PEBP"/>
</dbReference>
<dbReference type="InterPro" id="IPR036610">
    <property type="entry name" value="PEBP-like_sf"/>
</dbReference>
<dbReference type="eggNOG" id="COG1881">
    <property type="taxonomic scope" value="Bacteria"/>
</dbReference>
<dbReference type="PANTHER" id="PTHR30289:SF1">
    <property type="entry name" value="PEBP (PHOSPHATIDYLETHANOLAMINE-BINDING PROTEIN) FAMILY PROTEIN"/>
    <property type="match status" value="1"/>
</dbReference>
<dbReference type="HOGENOM" id="CLU_083918_3_2_7"/>
<name>Q30WC3_OLEA2</name>
<dbReference type="Pfam" id="PF01161">
    <property type="entry name" value="PBP"/>
    <property type="match status" value="1"/>
</dbReference>
<dbReference type="RefSeq" id="WP_011368974.1">
    <property type="nucleotide sequence ID" value="NC_007519.1"/>
</dbReference>
<accession>Q30WC3</accession>
<sequence length="153" mass="16383">MKLKSPIFEQGELLPAANPQHGGESPPLAWEDVPEGTASFVLLCDDPDADGGTATLWMLYNLPADLRSLEAGIADDFAPLKGAAHGINTRGNCRYDAPQPSCHPRRVYYRLYALDSRLSLKAGIARGQLVRAMEGHIISEASLTTVVGSAHTA</sequence>
<dbReference type="SUPFAM" id="SSF49777">
    <property type="entry name" value="PEBP-like"/>
    <property type="match status" value="1"/>
</dbReference>
<dbReference type="CDD" id="cd00865">
    <property type="entry name" value="PEBP_bact_arch"/>
    <property type="match status" value="1"/>
</dbReference>
<keyword evidence="2" id="KW-1185">Reference proteome</keyword>
<dbReference type="STRING" id="207559.Dde_3229"/>
<proteinExistence type="predicted"/>
<dbReference type="InterPro" id="IPR005247">
    <property type="entry name" value="YbhB_YbcL/LppC-like"/>
</dbReference>
<reference evidence="1 2" key="1">
    <citation type="journal article" date="2011" name="J. Bacteriol.">
        <title>Complete genome sequence and updated annotation of Desulfovibrio alaskensis G20.</title>
        <authorList>
            <person name="Hauser L.J."/>
            <person name="Land M.L."/>
            <person name="Brown S.D."/>
            <person name="Larimer F."/>
            <person name="Keller K.L."/>
            <person name="Rapp-Giles B.J."/>
            <person name="Price M.N."/>
            <person name="Lin M."/>
            <person name="Bruce D.C."/>
            <person name="Detter J.C."/>
            <person name="Tapia R."/>
            <person name="Han C.S."/>
            <person name="Goodwin L.A."/>
            <person name="Cheng J.F."/>
            <person name="Pitluck S."/>
            <person name="Copeland A."/>
            <person name="Lucas S."/>
            <person name="Nolan M."/>
            <person name="Lapidus A.L."/>
            <person name="Palumbo A.V."/>
            <person name="Wall J.D."/>
        </authorList>
    </citation>
    <scope>NUCLEOTIDE SEQUENCE [LARGE SCALE GENOMIC DNA]</scope>
    <source>
        <strain evidence="2">ATCC BAA 1058 / DSM 17464 / G20</strain>
    </source>
</reference>
<dbReference type="EMBL" id="CP000112">
    <property type="protein sequence ID" value="ABB40023.1"/>
    <property type="molecule type" value="Genomic_DNA"/>
</dbReference>
<gene>
    <name evidence="1" type="ordered locus">Dde_3229</name>
</gene>
<evidence type="ECO:0000313" key="2">
    <source>
        <dbReference type="Proteomes" id="UP000002710"/>
    </source>
</evidence>